<dbReference type="GO" id="GO:0009897">
    <property type="term" value="C:external side of plasma membrane"/>
    <property type="evidence" value="ECO:0007669"/>
    <property type="project" value="TreeGrafter"/>
</dbReference>
<dbReference type="InterPro" id="IPR050504">
    <property type="entry name" value="IgSF_BTN/MOG"/>
</dbReference>
<evidence type="ECO:0000256" key="7">
    <source>
        <dbReference type="ARBA" id="ARBA00023180"/>
    </source>
</evidence>
<keyword evidence="2 12" id="KW-0812">Transmembrane</keyword>
<sequence>MSSCISLLILLFGIKVNVLLNLKWTYLFPGQTQVDPPQPVVVMVGDDTVLPCQLEPAMDAFKMTMEWGRLDLDPRFIYVWHDGKALLDDQNTAYEGRTSLAIDKLKHGDISLKLSKVKVSDHGTYRCYIPKQSKQYFVELLVGECLTLRDLNMLHKDSGRVVLQCESKGWHPEPEVLWLDGEGKFLSAGPTETVRGPDDLYTVSSRVTVEKRHSNNFTCRLHFTLDFYEYSVLCSFISDDFFMATSNCAASISFSVVFCLMLIIAVSFSVWRQNKITEKEVEETEQEVKSVEKGVTEKEGDKTANKANGYLKLMEIITEGNSKGEERKKAFQELQMTTSNLMMITSEQIKRIAEKNKLEDYMEEIEQQLQEKGTETGDAGGIKQDKTNPMK</sequence>
<evidence type="ECO:0000256" key="10">
    <source>
        <dbReference type="SAM" id="Coils"/>
    </source>
</evidence>
<evidence type="ECO:0000256" key="8">
    <source>
        <dbReference type="ARBA" id="ARBA00023319"/>
    </source>
</evidence>
<dbReference type="GO" id="GO:0005102">
    <property type="term" value="F:signaling receptor binding"/>
    <property type="evidence" value="ECO:0007669"/>
    <property type="project" value="TreeGrafter"/>
</dbReference>
<name>A0A3B4UBU4_SERDU</name>
<keyword evidence="8" id="KW-0393">Immunoglobulin domain</keyword>
<dbReference type="PROSITE" id="PS50835">
    <property type="entry name" value="IG_LIKE"/>
    <property type="match status" value="2"/>
</dbReference>
<dbReference type="GO" id="GO:1903037">
    <property type="term" value="P:regulation of leukocyte cell-cell adhesion"/>
    <property type="evidence" value="ECO:0007669"/>
    <property type="project" value="UniProtKB-ARBA"/>
</dbReference>
<dbReference type="InterPro" id="IPR013783">
    <property type="entry name" value="Ig-like_fold"/>
</dbReference>
<evidence type="ECO:0000256" key="11">
    <source>
        <dbReference type="SAM" id="MobiDB-lite"/>
    </source>
</evidence>
<keyword evidence="7" id="KW-0325">Glycoprotein</keyword>
<keyword evidence="3" id="KW-0732">Signal</keyword>
<reference evidence="14" key="2">
    <citation type="submission" date="2025-09" db="UniProtKB">
        <authorList>
            <consortium name="Ensembl"/>
        </authorList>
    </citation>
    <scope>IDENTIFICATION</scope>
</reference>
<keyword evidence="6" id="KW-1015">Disulfide bond</keyword>
<dbReference type="Pfam" id="PF22705">
    <property type="entry name" value="C2-set_3"/>
    <property type="match status" value="1"/>
</dbReference>
<dbReference type="AlphaFoldDB" id="A0A3B4UBU4"/>
<dbReference type="SUPFAM" id="SSF48726">
    <property type="entry name" value="Immunoglobulin"/>
    <property type="match status" value="2"/>
</dbReference>
<evidence type="ECO:0000256" key="5">
    <source>
        <dbReference type="ARBA" id="ARBA00023136"/>
    </source>
</evidence>
<dbReference type="InterPro" id="IPR053896">
    <property type="entry name" value="BTN3A2-like_Ig-C"/>
</dbReference>
<dbReference type="FunFam" id="2.60.40.10:FF:000088">
    <property type="entry name" value="Butyrophilin subfamily 1 member A1"/>
    <property type="match status" value="1"/>
</dbReference>
<evidence type="ECO:0000256" key="1">
    <source>
        <dbReference type="ARBA" id="ARBA00004370"/>
    </source>
</evidence>
<feature type="region of interest" description="Disordered" evidence="11">
    <location>
        <begin position="363"/>
        <end position="391"/>
    </location>
</feature>
<comment type="subcellular location">
    <subcellularLocation>
        <location evidence="1">Membrane</location>
    </subcellularLocation>
</comment>
<evidence type="ECO:0000256" key="6">
    <source>
        <dbReference type="ARBA" id="ARBA00023157"/>
    </source>
</evidence>
<accession>A0A3B4UBU4</accession>
<dbReference type="FunFam" id="2.60.40.10:FF:000142">
    <property type="entry name" value="V-set domain-containing T-cell activation inhibitor 1"/>
    <property type="match status" value="1"/>
</dbReference>
<evidence type="ECO:0000313" key="14">
    <source>
        <dbReference type="Ensembl" id="ENSSDUP00000016144.1"/>
    </source>
</evidence>
<dbReference type="OMA" id="XNIMSAG"/>
<feature type="domain" description="Ig-like" evidence="13">
    <location>
        <begin position="130"/>
        <end position="221"/>
    </location>
</feature>
<dbReference type="PANTHER" id="PTHR24100:SF151">
    <property type="entry name" value="ICOS LIGAND"/>
    <property type="match status" value="1"/>
</dbReference>
<keyword evidence="10" id="KW-0175">Coiled coil</keyword>
<dbReference type="Ensembl" id="ENSSDUT00000016437.1">
    <property type="protein sequence ID" value="ENSSDUP00000016144.1"/>
    <property type="gene ID" value="ENSSDUG00000011779.1"/>
</dbReference>
<evidence type="ECO:0000256" key="4">
    <source>
        <dbReference type="ARBA" id="ARBA00022989"/>
    </source>
</evidence>
<keyword evidence="4 12" id="KW-1133">Transmembrane helix</keyword>
<evidence type="ECO:0000256" key="2">
    <source>
        <dbReference type="ARBA" id="ARBA00022692"/>
    </source>
</evidence>
<dbReference type="GO" id="GO:0001817">
    <property type="term" value="P:regulation of cytokine production"/>
    <property type="evidence" value="ECO:0007669"/>
    <property type="project" value="TreeGrafter"/>
</dbReference>
<protein>
    <recommendedName>
        <fullName evidence="13">Ig-like domain-containing protein</fullName>
    </recommendedName>
</protein>
<dbReference type="InterPro" id="IPR036179">
    <property type="entry name" value="Ig-like_dom_sf"/>
</dbReference>
<comment type="similarity">
    <text evidence="9">Belongs to the SKINT family.</text>
</comment>
<keyword evidence="5 12" id="KW-0472">Membrane</keyword>
<dbReference type="GO" id="GO:0050863">
    <property type="term" value="P:regulation of T cell activation"/>
    <property type="evidence" value="ECO:0007669"/>
    <property type="project" value="UniProtKB-ARBA"/>
</dbReference>
<evidence type="ECO:0000259" key="13">
    <source>
        <dbReference type="PROSITE" id="PS50835"/>
    </source>
</evidence>
<reference evidence="14" key="1">
    <citation type="submission" date="2025-08" db="UniProtKB">
        <authorList>
            <consortium name="Ensembl"/>
        </authorList>
    </citation>
    <scope>IDENTIFICATION</scope>
</reference>
<keyword evidence="15" id="KW-1185">Reference proteome</keyword>
<dbReference type="Proteomes" id="UP000261420">
    <property type="component" value="Unplaced"/>
</dbReference>
<feature type="coiled-coil region" evidence="10">
    <location>
        <begin position="274"/>
        <end position="301"/>
    </location>
</feature>
<dbReference type="PANTHER" id="PTHR24100">
    <property type="entry name" value="BUTYROPHILIN"/>
    <property type="match status" value="1"/>
</dbReference>
<organism evidence="14 15">
    <name type="scientific">Seriola dumerili</name>
    <name type="common">Greater amberjack</name>
    <name type="synonym">Caranx dumerili</name>
    <dbReference type="NCBI Taxonomy" id="41447"/>
    <lineage>
        <taxon>Eukaryota</taxon>
        <taxon>Metazoa</taxon>
        <taxon>Chordata</taxon>
        <taxon>Craniata</taxon>
        <taxon>Vertebrata</taxon>
        <taxon>Euteleostomi</taxon>
        <taxon>Actinopterygii</taxon>
        <taxon>Neopterygii</taxon>
        <taxon>Teleostei</taxon>
        <taxon>Neoteleostei</taxon>
        <taxon>Acanthomorphata</taxon>
        <taxon>Carangaria</taxon>
        <taxon>Carangiformes</taxon>
        <taxon>Carangidae</taxon>
        <taxon>Seriola</taxon>
    </lineage>
</organism>
<dbReference type="InterPro" id="IPR013106">
    <property type="entry name" value="Ig_V-set"/>
</dbReference>
<dbReference type="InterPro" id="IPR007110">
    <property type="entry name" value="Ig-like_dom"/>
</dbReference>
<feature type="transmembrane region" description="Helical" evidence="12">
    <location>
        <begin position="252"/>
        <end position="271"/>
    </location>
</feature>
<evidence type="ECO:0000256" key="12">
    <source>
        <dbReference type="SAM" id="Phobius"/>
    </source>
</evidence>
<proteinExistence type="inferred from homology"/>
<evidence type="ECO:0000256" key="3">
    <source>
        <dbReference type="ARBA" id="ARBA00022729"/>
    </source>
</evidence>
<evidence type="ECO:0000313" key="15">
    <source>
        <dbReference type="Proteomes" id="UP000261420"/>
    </source>
</evidence>
<dbReference type="GO" id="GO:0042110">
    <property type="term" value="P:T cell activation"/>
    <property type="evidence" value="ECO:0007669"/>
    <property type="project" value="UniProtKB-ARBA"/>
</dbReference>
<evidence type="ECO:0000256" key="9">
    <source>
        <dbReference type="ARBA" id="ARBA00038221"/>
    </source>
</evidence>
<feature type="domain" description="Ig-like" evidence="13">
    <location>
        <begin position="29"/>
        <end position="129"/>
    </location>
</feature>
<dbReference type="GO" id="GO:0050852">
    <property type="term" value="P:T cell receptor signaling pathway"/>
    <property type="evidence" value="ECO:0007669"/>
    <property type="project" value="TreeGrafter"/>
</dbReference>
<dbReference type="Gene3D" id="2.60.40.10">
    <property type="entry name" value="Immunoglobulins"/>
    <property type="match status" value="2"/>
</dbReference>
<dbReference type="GeneTree" id="ENSGT01050000244843"/>
<dbReference type="SMART" id="SM00409">
    <property type="entry name" value="IG"/>
    <property type="match status" value="1"/>
</dbReference>
<dbReference type="InterPro" id="IPR003599">
    <property type="entry name" value="Ig_sub"/>
</dbReference>
<dbReference type="Pfam" id="PF07686">
    <property type="entry name" value="V-set"/>
    <property type="match status" value="1"/>
</dbReference>